<organism evidence="1">
    <name type="scientific">Psilocybe cubensis</name>
    <name type="common">Psychedelic mushroom</name>
    <name type="synonym">Stropharia cubensis</name>
    <dbReference type="NCBI Taxonomy" id="181762"/>
    <lineage>
        <taxon>Eukaryota</taxon>
        <taxon>Fungi</taxon>
        <taxon>Dikarya</taxon>
        <taxon>Basidiomycota</taxon>
        <taxon>Agaricomycotina</taxon>
        <taxon>Agaricomycetes</taxon>
        <taxon>Agaricomycetidae</taxon>
        <taxon>Agaricales</taxon>
        <taxon>Agaricineae</taxon>
        <taxon>Strophariaceae</taxon>
        <taxon>Psilocybe</taxon>
    </lineage>
</organism>
<dbReference type="AlphaFoldDB" id="A0A8H8CFK7"/>
<proteinExistence type="predicted"/>
<name>A0A8H8CFK7_PSICU</name>
<protein>
    <submittedName>
        <fullName evidence="1">Uncharacterized protein</fullName>
    </submittedName>
</protein>
<reference evidence="1" key="1">
    <citation type="submission" date="2021-02" db="EMBL/GenBank/DDBJ databases">
        <title>Psilocybe cubensis genome.</title>
        <authorList>
            <person name="Mckernan K.J."/>
            <person name="Crawford S."/>
            <person name="Trippe A."/>
            <person name="Kane L.T."/>
            <person name="Mclaughlin S."/>
        </authorList>
    </citation>
    <scope>NUCLEOTIDE SEQUENCE [LARGE SCALE GENOMIC DNA]</scope>
    <source>
        <strain evidence="1">MGC-MH-2018</strain>
    </source>
</reference>
<comment type="caution">
    <text evidence="1">The sequence shown here is derived from an EMBL/GenBank/DDBJ whole genome shotgun (WGS) entry which is preliminary data.</text>
</comment>
<sequence>MAMMRLWIFRYVDVKLSPEDLAAIRKAAEKADGLHFDRYAPGMVEKVFVDTAIPL</sequence>
<accession>A0A8H8CFK7</accession>
<gene>
    <name evidence="1" type="ORF">JR316_011549</name>
</gene>
<dbReference type="EMBL" id="JAFIQS010000014">
    <property type="protein sequence ID" value="KAG5163758.1"/>
    <property type="molecule type" value="Genomic_DNA"/>
</dbReference>
<evidence type="ECO:0000313" key="1">
    <source>
        <dbReference type="EMBL" id="KAG5163758.1"/>
    </source>
</evidence>